<feature type="region of interest" description="Disordered" evidence="1">
    <location>
        <begin position="176"/>
        <end position="199"/>
    </location>
</feature>
<keyword evidence="2" id="KW-1185">Reference proteome</keyword>
<dbReference type="KEGG" id="bspl:121201826"/>
<evidence type="ECO:0000313" key="3">
    <source>
        <dbReference type="RefSeq" id="XP_040924315.1"/>
    </source>
</evidence>
<gene>
    <name evidence="3" type="primary">LOC121201826</name>
</gene>
<feature type="compositionally biased region" description="Polar residues" evidence="1">
    <location>
        <begin position="245"/>
        <end position="259"/>
    </location>
</feature>
<organism evidence="2 3">
    <name type="scientific">Betta splendens</name>
    <name type="common">Siamese fighting fish</name>
    <dbReference type="NCBI Taxonomy" id="158456"/>
    <lineage>
        <taxon>Eukaryota</taxon>
        <taxon>Metazoa</taxon>
        <taxon>Chordata</taxon>
        <taxon>Craniata</taxon>
        <taxon>Vertebrata</taxon>
        <taxon>Euteleostomi</taxon>
        <taxon>Actinopterygii</taxon>
        <taxon>Neopterygii</taxon>
        <taxon>Teleostei</taxon>
        <taxon>Neoteleostei</taxon>
        <taxon>Acanthomorphata</taxon>
        <taxon>Anabantaria</taxon>
        <taxon>Anabantiformes</taxon>
        <taxon>Anabantoidei</taxon>
        <taxon>Osphronemidae</taxon>
        <taxon>Betta</taxon>
    </lineage>
</organism>
<feature type="compositionally biased region" description="Basic and acidic residues" evidence="1">
    <location>
        <begin position="189"/>
        <end position="199"/>
    </location>
</feature>
<evidence type="ECO:0000256" key="1">
    <source>
        <dbReference type="SAM" id="MobiDB-lite"/>
    </source>
</evidence>
<name>A0A8M1H7A9_BETSP</name>
<protein>
    <submittedName>
        <fullName evidence="3">Nischarin-like</fullName>
    </submittedName>
</protein>
<dbReference type="RefSeq" id="XP_040924315.1">
    <property type="nucleotide sequence ID" value="XM_041068381.2"/>
</dbReference>
<reference evidence="3" key="1">
    <citation type="submission" date="2025-08" db="UniProtKB">
        <authorList>
            <consortium name="RefSeq"/>
        </authorList>
    </citation>
    <scope>IDENTIFICATION</scope>
</reference>
<feature type="region of interest" description="Disordered" evidence="1">
    <location>
        <begin position="245"/>
        <end position="269"/>
    </location>
</feature>
<dbReference type="AlphaFoldDB" id="A0A8M1H7A9"/>
<proteinExistence type="predicted"/>
<feature type="compositionally biased region" description="Polar residues" evidence="1">
    <location>
        <begin position="176"/>
        <end position="188"/>
    </location>
</feature>
<accession>A0A8M1H7A9</accession>
<dbReference type="GeneID" id="121201826"/>
<sequence>MATSIDSTSSNSMAAIHTAKRLPTYTATRAVEGKLVALLSSTPASNNSKAAAVAPALGDREATAVAPAVAPALGDREAAAVAPALGDREAAAVAPALGDREAAAVAPALGDREAAAVAPALGDREAAAVAPALGDREAVTPALRDAAVFTANRLPTYIATGAMEGKLVALLSSTPAPNNSKATITSHPEPSDREAITAHPEPSDREAITFPAHRAAAVIHTGNKLPTYIATRAMEGKLVALLSSTPAPNNSKATITSHPEPSDREAITAHPEPSDCEAITFPAHRAAAVIHTANRLPTYTASRAMEGKVVALLSSTRTPDSKWCSLSL</sequence>
<evidence type="ECO:0000313" key="2">
    <source>
        <dbReference type="Proteomes" id="UP000515150"/>
    </source>
</evidence>
<dbReference type="Proteomes" id="UP000515150">
    <property type="component" value="Chromosome 19"/>
</dbReference>